<reference evidence="2 3" key="1">
    <citation type="submission" date="2020-08" db="EMBL/GenBank/DDBJ databases">
        <title>Genomic Encyclopedia of Type Strains, Phase IV (KMG-IV): sequencing the most valuable type-strain genomes for metagenomic binning, comparative biology and taxonomic classification.</title>
        <authorList>
            <person name="Goeker M."/>
        </authorList>
    </citation>
    <scope>NUCLEOTIDE SEQUENCE [LARGE SCALE GENOMIC DNA]</scope>
    <source>
        <strain evidence="2 3">DSM 26736</strain>
    </source>
</reference>
<protein>
    <submittedName>
        <fullName evidence="2">Uncharacterized protein</fullName>
    </submittedName>
</protein>
<keyword evidence="1" id="KW-0732">Signal</keyword>
<dbReference type="Proteomes" id="UP000527143">
    <property type="component" value="Unassembled WGS sequence"/>
</dbReference>
<sequence>MKVSSLATLLIASSFGAPLAASPATPDDCDLGEVQTIGELQAILSIRAVDAVRLAAAPSATTDRRLAQLVSSSAQFSSGGGDVGLPMGMGVDGLRALTKHMNAASFRYYGWDGIPTPVQDVCGVQKVKVEFIDATSRDAFPVTFTFEAGRIVAAGGWRRSLETGQIDRSRD</sequence>
<feature type="signal peptide" evidence="1">
    <location>
        <begin position="1"/>
        <end position="20"/>
    </location>
</feature>
<dbReference type="EMBL" id="JACIJF010000001">
    <property type="protein sequence ID" value="MBB5709235.1"/>
    <property type="molecule type" value="Genomic_DNA"/>
</dbReference>
<dbReference type="AlphaFoldDB" id="A0A840YAB0"/>
<accession>A0A840YAB0</accession>
<gene>
    <name evidence="2" type="ORF">FHT02_000441</name>
</gene>
<evidence type="ECO:0000313" key="3">
    <source>
        <dbReference type="Proteomes" id="UP000527143"/>
    </source>
</evidence>
<proteinExistence type="predicted"/>
<name>A0A840YAB0_9SPHN</name>
<dbReference type="RefSeq" id="WP_184083763.1">
    <property type="nucleotide sequence ID" value="NZ_JACIJF010000001.1"/>
</dbReference>
<feature type="chain" id="PRO_5032520641" evidence="1">
    <location>
        <begin position="21"/>
        <end position="171"/>
    </location>
</feature>
<comment type="caution">
    <text evidence="2">The sequence shown here is derived from an EMBL/GenBank/DDBJ whole genome shotgun (WGS) entry which is preliminary data.</text>
</comment>
<evidence type="ECO:0000256" key="1">
    <source>
        <dbReference type="SAM" id="SignalP"/>
    </source>
</evidence>
<evidence type="ECO:0000313" key="2">
    <source>
        <dbReference type="EMBL" id="MBB5709235.1"/>
    </source>
</evidence>
<keyword evidence="3" id="KW-1185">Reference proteome</keyword>
<organism evidence="2 3">
    <name type="scientific">Sphingomonas xinjiangensis</name>
    <dbReference type="NCBI Taxonomy" id="643568"/>
    <lineage>
        <taxon>Bacteria</taxon>
        <taxon>Pseudomonadati</taxon>
        <taxon>Pseudomonadota</taxon>
        <taxon>Alphaproteobacteria</taxon>
        <taxon>Sphingomonadales</taxon>
        <taxon>Sphingomonadaceae</taxon>
        <taxon>Sphingomonas</taxon>
    </lineage>
</organism>